<dbReference type="KEGG" id="mey:TM49_16680"/>
<dbReference type="STRING" id="1486262.TM49_16680"/>
<dbReference type="PATRIC" id="fig|1486262.3.peg.3450"/>
<dbReference type="Proteomes" id="UP000032611">
    <property type="component" value="Chromosome"/>
</dbReference>
<dbReference type="AlphaFoldDB" id="A0A0D5LSM8"/>
<gene>
    <name evidence="1" type="ORF">TM49_16680</name>
</gene>
<name>A0A0D5LSM8_MAREN</name>
<evidence type="ECO:0000313" key="2">
    <source>
        <dbReference type="Proteomes" id="UP000032611"/>
    </source>
</evidence>
<organism evidence="1 2">
    <name type="scientific">Martelella endophytica</name>
    <dbReference type="NCBI Taxonomy" id="1486262"/>
    <lineage>
        <taxon>Bacteria</taxon>
        <taxon>Pseudomonadati</taxon>
        <taxon>Pseudomonadota</taxon>
        <taxon>Alphaproteobacteria</taxon>
        <taxon>Hyphomicrobiales</taxon>
        <taxon>Aurantimonadaceae</taxon>
        <taxon>Martelella</taxon>
    </lineage>
</organism>
<reference evidence="1 2" key="1">
    <citation type="journal article" date="2015" name="Genome Announc.">
        <title>Complete genome sequence of Martelella endophytica YC6887, which has antifungal activity associated with a halophyte.</title>
        <authorList>
            <person name="Khan A."/>
            <person name="Khan H."/>
            <person name="Chung E.J."/>
            <person name="Hossain M.T."/>
            <person name="Chung Y.R."/>
        </authorList>
    </citation>
    <scope>NUCLEOTIDE SEQUENCE [LARGE SCALE GENOMIC DNA]</scope>
    <source>
        <strain evidence="1">YC6887</strain>
    </source>
</reference>
<evidence type="ECO:0008006" key="3">
    <source>
        <dbReference type="Google" id="ProtNLM"/>
    </source>
</evidence>
<accession>A0A0D5LSM8</accession>
<evidence type="ECO:0000313" key="1">
    <source>
        <dbReference type="EMBL" id="AJY46950.1"/>
    </source>
</evidence>
<sequence>MAEGVFTERERAFEAAFAMQEATRFRTIARRNRMLAAWAASLIGRDDLDVYASEVIAADFSKAGDADVLRKLMRDFAAAGVAIDEETVQLKMHAFMQAASQQTEVL</sequence>
<dbReference type="RefSeq" id="WP_045682941.1">
    <property type="nucleotide sequence ID" value="NZ_CP010803.1"/>
</dbReference>
<dbReference type="EMBL" id="CP010803">
    <property type="protein sequence ID" value="AJY46950.1"/>
    <property type="molecule type" value="Genomic_DNA"/>
</dbReference>
<dbReference type="InterPro" id="IPR038293">
    <property type="entry name" value="ATPase_inh_sub_z_sf"/>
</dbReference>
<proteinExistence type="predicted"/>
<dbReference type="InterPro" id="IPR009945">
    <property type="entry name" value="ATPase_inh_sub_z"/>
</dbReference>
<dbReference type="Pfam" id="PF07345">
    <property type="entry name" value="ATPaseInh_sub_z"/>
    <property type="match status" value="1"/>
</dbReference>
<protein>
    <recommendedName>
        <fullName evidence="3">Aldolase</fullName>
    </recommendedName>
</protein>
<dbReference type="Gene3D" id="1.10.790.20">
    <property type="entry name" value="Domain of unknown function DUF1476"/>
    <property type="match status" value="1"/>
</dbReference>
<dbReference type="HOGENOM" id="CLU_146724_0_0_5"/>
<dbReference type="OrthoDB" id="9810387at2"/>
<dbReference type="PIRSF" id="PIRSF031780">
    <property type="entry name" value="UCP031780"/>
    <property type="match status" value="1"/>
</dbReference>
<keyword evidence="2" id="KW-1185">Reference proteome</keyword>